<evidence type="ECO:0000313" key="3">
    <source>
        <dbReference type="Proteomes" id="UP000324029"/>
    </source>
</evidence>
<name>A0A5D3GKR0_9PSED</name>
<proteinExistence type="predicted"/>
<feature type="compositionally biased region" description="Gly residues" evidence="1">
    <location>
        <begin position="96"/>
        <end position="105"/>
    </location>
</feature>
<evidence type="ECO:0000256" key="1">
    <source>
        <dbReference type="SAM" id="MobiDB-lite"/>
    </source>
</evidence>
<gene>
    <name evidence="2" type="ORF">FXO26_03405</name>
</gene>
<dbReference type="RefSeq" id="WP_148852449.1">
    <property type="nucleotide sequence ID" value="NZ_VSRO01000001.1"/>
</dbReference>
<dbReference type="Proteomes" id="UP000324029">
    <property type="component" value="Unassembled WGS sequence"/>
</dbReference>
<reference evidence="2 3" key="1">
    <citation type="submission" date="2019-08" db="EMBL/GenBank/DDBJ databases">
        <title>Subclass B2 metallo-beta lactamase from Pseudomonas synxantha.</title>
        <authorList>
            <person name="Poirel L."/>
            <person name="Palmieri M."/>
            <person name="Masseron A."/>
            <person name="Perreten V."/>
            <person name="Nordman P."/>
        </authorList>
    </citation>
    <scope>NUCLEOTIDE SEQUENCE [LARGE SCALE GENOMIC DNA]</scope>
    <source>
        <strain evidence="2 3">MCP106</strain>
    </source>
</reference>
<accession>A0A5D3GKR0</accession>
<dbReference type="EMBL" id="VSRO01000001">
    <property type="protein sequence ID" value="TYK60178.1"/>
    <property type="molecule type" value="Genomic_DNA"/>
</dbReference>
<reference evidence="2 3" key="2">
    <citation type="submission" date="2019-08" db="EMBL/GenBank/DDBJ databases">
        <authorList>
            <person name="Brilhante M."/>
            <person name="Perreten V."/>
        </authorList>
    </citation>
    <scope>NUCLEOTIDE SEQUENCE [LARGE SCALE GENOMIC DNA]</scope>
    <source>
        <strain evidence="2 3">MCP106</strain>
    </source>
</reference>
<sequence length="105" mass="11529">MKKSHGPAFKKEVIPLAPCPACKGRAVISGVFHEIDCAQCHASGWVRFDSGQALELQELVTQLGFNLRIACKQIEQRMSRPSMGVSDYYDQNNRRGAGGTNFTGD</sequence>
<protein>
    <submittedName>
        <fullName evidence="2">Uncharacterized protein</fullName>
    </submittedName>
</protein>
<dbReference type="AlphaFoldDB" id="A0A5D3GKR0"/>
<organism evidence="2 3">
    <name type="scientific">Pseudomonas synxantha</name>
    <dbReference type="NCBI Taxonomy" id="47883"/>
    <lineage>
        <taxon>Bacteria</taxon>
        <taxon>Pseudomonadati</taxon>
        <taxon>Pseudomonadota</taxon>
        <taxon>Gammaproteobacteria</taxon>
        <taxon>Pseudomonadales</taxon>
        <taxon>Pseudomonadaceae</taxon>
        <taxon>Pseudomonas</taxon>
    </lineage>
</organism>
<feature type="region of interest" description="Disordered" evidence="1">
    <location>
        <begin position="83"/>
        <end position="105"/>
    </location>
</feature>
<evidence type="ECO:0000313" key="2">
    <source>
        <dbReference type="EMBL" id="TYK60178.1"/>
    </source>
</evidence>
<comment type="caution">
    <text evidence="2">The sequence shown here is derived from an EMBL/GenBank/DDBJ whole genome shotgun (WGS) entry which is preliminary data.</text>
</comment>